<organism evidence="1 2">
    <name type="scientific">Trypanosoma cruzi</name>
    <dbReference type="NCBI Taxonomy" id="5693"/>
    <lineage>
        <taxon>Eukaryota</taxon>
        <taxon>Discoba</taxon>
        <taxon>Euglenozoa</taxon>
        <taxon>Kinetoplastea</taxon>
        <taxon>Metakinetoplastina</taxon>
        <taxon>Trypanosomatida</taxon>
        <taxon>Trypanosomatidae</taxon>
        <taxon>Trypanosoma</taxon>
        <taxon>Schizotrypanum</taxon>
    </lineage>
</organism>
<dbReference type="EMBL" id="PRFC01000006">
    <property type="protein sequence ID" value="PWV20596.1"/>
    <property type="molecule type" value="Genomic_DNA"/>
</dbReference>
<keyword evidence="1" id="KW-0969">Cilium</keyword>
<proteinExistence type="predicted"/>
<comment type="caution">
    <text evidence="1">The sequence shown here is derived from an EMBL/GenBank/DDBJ whole genome shotgun (WGS) entry which is preliminary data.</text>
</comment>
<evidence type="ECO:0000313" key="1">
    <source>
        <dbReference type="EMBL" id="PWV20596.1"/>
    </source>
</evidence>
<gene>
    <name evidence="1" type="ORF">C3747_6g317</name>
</gene>
<sequence>MAASMRISRMKGEARLRHHEGCRVCRQEQWETLSKVGLACVCRRPGRRGPWDTLCLFARCDQRIAQEELYLEDDAYFQELLARYKELVPVGAEPTEPRAKQLREQMRIRAGQLAVDTRKLHAAEERAASRMATLYPFVGLAPLGVALWSIPVEADEEFRALLLKREEAWRGSQGPSTKWNLR</sequence>
<protein>
    <submittedName>
        <fullName evidence="1">Flagellar Member 3</fullName>
    </submittedName>
</protein>
<dbReference type="Proteomes" id="UP000246078">
    <property type="component" value="Unassembled WGS sequence"/>
</dbReference>
<keyword evidence="1" id="KW-0966">Cell projection</keyword>
<name>A0A2V2XIH0_TRYCR</name>
<keyword evidence="1" id="KW-0282">Flagellum</keyword>
<reference evidence="1 2" key="1">
    <citation type="journal article" date="2018" name="Microb. Genom.">
        <title>Expanding an expanded genome: long-read sequencing of Trypanosoma cruzi.</title>
        <authorList>
            <person name="Berna L."/>
            <person name="Rodriguez M."/>
            <person name="Chiribao M.L."/>
            <person name="Parodi-Talice A."/>
            <person name="Pita S."/>
            <person name="Rijo G."/>
            <person name="Alvarez-Valin F."/>
            <person name="Robello C."/>
        </authorList>
    </citation>
    <scope>NUCLEOTIDE SEQUENCE [LARGE SCALE GENOMIC DNA]</scope>
    <source>
        <strain evidence="1 2">TCC</strain>
    </source>
</reference>
<evidence type="ECO:0000313" key="2">
    <source>
        <dbReference type="Proteomes" id="UP000246078"/>
    </source>
</evidence>
<dbReference type="VEuPathDB" id="TriTrypDB:C3747_6g317"/>
<accession>A0A2V2XIH0</accession>
<dbReference type="AlphaFoldDB" id="A0A2V2XIH0"/>